<dbReference type="Pfam" id="PF00582">
    <property type="entry name" value="Usp"/>
    <property type="match status" value="1"/>
</dbReference>
<dbReference type="Proteomes" id="UP000199345">
    <property type="component" value="Unassembled WGS sequence"/>
</dbReference>
<protein>
    <submittedName>
        <fullName evidence="3">Nucleotide-binding universal stress protein, UspA family</fullName>
    </submittedName>
</protein>
<dbReference type="PANTHER" id="PTHR46268">
    <property type="entry name" value="STRESS RESPONSE PROTEIN NHAX"/>
    <property type="match status" value="1"/>
</dbReference>
<dbReference type="EMBL" id="FOIA01000001">
    <property type="protein sequence ID" value="SES65696.1"/>
    <property type="molecule type" value="Genomic_DNA"/>
</dbReference>
<evidence type="ECO:0000256" key="1">
    <source>
        <dbReference type="ARBA" id="ARBA00008791"/>
    </source>
</evidence>
<keyword evidence="4" id="KW-1185">Reference proteome</keyword>
<dbReference type="Gene3D" id="3.40.50.12370">
    <property type="match status" value="1"/>
</dbReference>
<gene>
    <name evidence="3" type="ORF">SAMN05216326_101158</name>
</gene>
<accession>A0A1H9YB61</accession>
<reference evidence="4" key="1">
    <citation type="submission" date="2016-10" db="EMBL/GenBank/DDBJ databases">
        <authorList>
            <person name="Varghese N."/>
            <person name="Submissions S."/>
        </authorList>
    </citation>
    <scope>NUCLEOTIDE SEQUENCE [LARGE SCALE GENOMIC DNA]</scope>
    <source>
        <strain evidence="4">Nm71</strain>
    </source>
</reference>
<dbReference type="PRINTS" id="PR01438">
    <property type="entry name" value="UNVRSLSTRESS"/>
</dbReference>
<sequence length="278" mass="30915">MEKVLISRILVALDASTSSRNVLQAGITLATHFNAELNVLFIEDIDLLHVAELPFVREVIYGAPVGRSINVMAMERSLQTQTAQLRKLVESIARENQIKITFSVMRGNVARMLCDASQQTDLLVIGKNTQLLLKSRKIGSITRLVLSTARCNLAVLQYGSSIERPVVVVYTGDRTGQRALALAIELAREDHNQLIIVLPAVDDSEYQQLCESVQNNVRDPSLQISLTRLSINSAEQILQVIQQVHGRILLLENDSAFLTDLEQQLLITQSDIPVILLR</sequence>
<dbReference type="InterPro" id="IPR006016">
    <property type="entry name" value="UspA"/>
</dbReference>
<feature type="domain" description="UspA" evidence="2">
    <location>
        <begin position="8"/>
        <end position="156"/>
    </location>
</feature>
<dbReference type="InterPro" id="IPR006015">
    <property type="entry name" value="Universal_stress_UspA"/>
</dbReference>
<dbReference type="SUPFAM" id="SSF52402">
    <property type="entry name" value="Adenine nucleotide alpha hydrolases-like"/>
    <property type="match status" value="1"/>
</dbReference>
<comment type="similarity">
    <text evidence="1">Belongs to the universal stress protein A family.</text>
</comment>
<evidence type="ECO:0000313" key="4">
    <source>
        <dbReference type="Proteomes" id="UP000199345"/>
    </source>
</evidence>
<evidence type="ECO:0000313" key="3">
    <source>
        <dbReference type="EMBL" id="SES65696.1"/>
    </source>
</evidence>
<dbReference type="AlphaFoldDB" id="A0A1H9YB61"/>
<name>A0A1H9YB61_9PROT</name>
<evidence type="ECO:0000259" key="2">
    <source>
        <dbReference type="Pfam" id="PF00582"/>
    </source>
</evidence>
<dbReference type="RefSeq" id="WP_177170249.1">
    <property type="nucleotide sequence ID" value="NZ_FOIA01000001.1"/>
</dbReference>
<dbReference type="CDD" id="cd00293">
    <property type="entry name" value="USP-like"/>
    <property type="match status" value="1"/>
</dbReference>
<organism evidence="3 4">
    <name type="scientific">Nitrosomonas marina</name>
    <dbReference type="NCBI Taxonomy" id="917"/>
    <lineage>
        <taxon>Bacteria</taxon>
        <taxon>Pseudomonadati</taxon>
        <taxon>Pseudomonadota</taxon>
        <taxon>Betaproteobacteria</taxon>
        <taxon>Nitrosomonadales</taxon>
        <taxon>Nitrosomonadaceae</taxon>
        <taxon>Nitrosomonas</taxon>
    </lineage>
</organism>
<dbReference type="PANTHER" id="PTHR46268:SF15">
    <property type="entry name" value="UNIVERSAL STRESS PROTEIN HP_0031"/>
    <property type="match status" value="1"/>
</dbReference>
<proteinExistence type="inferred from homology"/>